<feature type="region of interest" description="Disordered" evidence="1">
    <location>
        <begin position="103"/>
        <end position="124"/>
    </location>
</feature>
<sequence>MESYDDHPLNTAFVNTGFVNLDLEEDSSVGGSPRLRLLGSMEVRTPVGSLLSCEHGHLTEVDDCEACGIRIHGEPRFESSRQAIAEHAAQIAEAEARIAAGTEAEPSATRTTMDQLAAVPSPSAARRPRRSRCVNLAARLLPCQDRERWLEEWQAEWFDLAARPARVRVGFVARLVLHSGPRLAWLLRVGRPKETA</sequence>
<gene>
    <name evidence="2" type="ORF">GKQ77_22625</name>
</gene>
<accession>A0ABS6YTK2</accession>
<protein>
    <submittedName>
        <fullName evidence="2">Uncharacterized protein</fullName>
    </submittedName>
</protein>
<proteinExistence type="predicted"/>
<organism evidence="2 3">
    <name type="scientific">Streptomyces anatolicus</name>
    <dbReference type="NCBI Taxonomy" id="2675858"/>
    <lineage>
        <taxon>Bacteria</taxon>
        <taxon>Bacillati</taxon>
        <taxon>Actinomycetota</taxon>
        <taxon>Actinomycetes</taxon>
        <taxon>Kitasatosporales</taxon>
        <taxon>Streptomycetaceae</taxon>
        <taxon>Streptomyces</taxon>
    </lineage>
</organism>
<evidence type="ECO:0000313" key="3">
    <source>
        <dbReference type="Proteomes" id="UP001197114"/>
    </source>
</evidence>
<evidence type="ECO:0000313" key="2">
    <source>
        <dbReference type="EMBL" id="MBW5424329.1"/>
    </source>
</evidence>
<dbReference type="Proteomes" id="UP001197114">
    <property type="component" value="Unassembled WGS sequence"/>
</dbReference>
<evidence type="ECO:0000256" key="1">
    <source>
        <dbReference type="SAM" id="MobiDB-lite"/>
    </source>
</evidence>
<reference evidence="2 3" key="1">
    <citation type="submission" date="2019-11" db="EMBL/GenBank/DDBJ databases">
        <authorList>
            <person name="Ay H."/>
        </authorList>
    </citation>
    <scope>NUCLEOTIDE SEQUENCE [LARGE SCALE GENOMIC DNA]</scope>
    <source>
        <strain evidence="2 3">BG9H</strain>
    </source>
</reference>
<dbReference type="RefSeq" id="WP_219690777.1">
    <property type="nucleotide sequence ID" value="NZ_WMBF01000297.1"/>
</dbReference>
<comment type="caution">
    <text evidence="2">The sequence shown here is derived from an EMBL/GenBank/DDBJ whole genome shotgun (WGS) entry which is preliminary data.</text>
</comment>
<name>A0ABS6YTK2_9ACTN</name>
<dbReference type="EMBL" id="WMBF01000297">
    <property type="protein sequence ID" value="MBW5424329.1"/>
    <property type="molecule type" value="Genomic_DNA"/>
</dbReference>
<keyword evidence="3" id="KW-1185">Reference proteome</keyword>